<dbReference type="eggNOG" id="ENOG502TC0V">
    <property type="taxonomic scope" value="Eukaryota"/>
</dbReference>
<dbReference type="Pfam" id="PF01040">
    <property type="entry name" value="UbiA"/>
    <property type="match status" value="1"/>
</dbReference>
<sequence>MRFKHTGVSKVLLLSFSSNLQFELDVTIRLLQSNAAGFCFIFMGGLLSRAILLPLPIAETAVSIFNTFIAGFLCNYIFDIANQASSPHEDYINKPHRPIPSGLISINQAKIRWVLAWTLGPITTYFFFGIWATLHLLHFEVFIFVCYVWPRWNSWFMRNYFSSFSYFILARLLNQVLARQTAIWRMNISVDFIISCWFMATIHIQEFYDLEGDRKSNRKTLPMLVSSNGLKALRAGTSLFIVAFSSGILITGLRSMTQDHLMLPLCILQQISSCILGYRISASNSVEMDRSTYHVYYYPSILILLLSLVIVMR</sequence>
<dbReference type="EMBL" id="ABDF02000003">
    <property type="protein sequence ID" value="EHK25880.1"/>
    <property type="molecule type" value="Genomic_DNA"/>
</dbReference>
<dbReference type="InParanoid" id="G9MK96"/>
<feature type="transmembrane region" description="Helical" evidence="5">
    <location>
        <begin position="186"/>
        <end position="204"/>
    </location>
</feature>
<dbReference type="CDD" id="cd13965">
    <property type="entry name" value="PT_UbiA_3"/>
    <property type="match status" value="1"/>
</dbReference>
<evidence type="ECO:0000256" key="5">
    <source>
        <dbReference type="SAM" id="Phobius"/>
    </source>
</evidence>
<keyword evidence="2 5" id="KW-0812">Transmembrane</keyword>
<dbReference type="PANTHER" id="PTHR42723:SF1">
    <property type="entry name" value="CHLOROPHYLL SYNTHASE, CHLOROPLASTIC"/>
    <property type="match status" value="1"/>
</dbReference>
<protein>
    <recommendedName>
        <fullName evidence="8">UbiA prenyltransferase</fullName>
    </recommendedName>
</protein>
<accession>G9MK96</accession>
<feature type="transmembrane region" description="Helical" evidence="5">
    <location>
        <begin position="260"/>
        <end position="280"/>
    </location>
</feature>
<keyword evidence="3 5" id="KW-1133">Transmembrane helix</keyword>
<dbReference type="RefSeq" id="XP_013960074.1">
    <property type="nucleotide sequence ID" value="XM_014104599.1"/>
</dbReference>
<proteinExistence type="predicted"/>
<evidence type="ECO:0000256" key="4">
    <source>
        <dbReference type="ARBA" id="ARBA00023136"/>
    </source>
</evidence>
<dbReference type="PANTHER" id="PTHR42723">
    <property type="entry name" value="CHLOROPHYLL SYNTHASE"/>
    <property type="match status" value="1"/>
</dbReference>
<keyword evidence="7" id="KW-1185">Reference proteome</keyword>
<dbReference type="Proteomes" id="UP000007115">
    <property type="component" value="Unassembled WGS sequence"/>
</dbReference>
<evidence type="ECO:0000256" key="3">
    <source>
        <dbReference type="ARBA" id="ARBA00022989"/>
    </source>
</evidence>
<evidence type="ECO:0008006" key="8">
    <source>
        <dbReference type="Google" id="ProtNLM"/>
    </source>
</evidence>
<dbReference type="InterPro" id="IPR044878">
    <property type="entry name" value="UbiA_sf"/>
</dbReference>
<feature type="transmembrane region" description="Helical" evidence="5">
    <location>
        <begin position="295"/>
        <end position="312"/>
    </location>
</feature>
<dbReference type="VEuPathDB" id="FungiDB:TRIVIDRAFT_31831"/>
<evidence type="ECO:0000313" key="7">
    <source>
        <dbReference type="Proteomes" id="UP000007115"/>
    </source>
</evidence>
<comment type="subcellular location">
    <subcellularLocation>
        <location evidence="1">Membrane</location>
        <topology evidence="1">Multi-pass membrane protein</topology>
    </subcellularLocation>
</comment>
<dbReference type="Gene3D" id="1.10.357.140">
    <property type="entry name" value="UbiA prenyltransferase"/>
    <property type="match status" value="1"/>
</dbReference>
<keyword evidence="4 5" id="KW-0472">Membrane</keyword>
<feature type="transmembrane region" description="Helical" evidence="5">
    <location>
        <begin position="232"/>
        <end position="253"/>
    </location>
</feature>
<name>G9MK96_HYPVG</name>
<organism evidence="6 7">
    <name type="scientific">Hypocrea virens (strain Gv29-8 / FGSC 10586)</name>
    <name type="common">Gliocladium virens</name>
    <name type="synonym">Trichoderma virens</name>
    <dbReference type="NCBI Taxonomy" id="413071"/>
    <lineage>
        <taxon>Eukaryota</taxon>
        <taxon>Fungi</taxon>
        <taxon>Dikarya</taxon>
        <taxon>Ascomycota</taxon>
        <taxon>Pezizomycotina</taxon>
        <taxon>Sordariomycetes</taxon>
        <taxon>Hypocreomycetidae</taxon>
        <taxon>Hypocreales</taxon>
        <taxon>Hypocreaceae</taxon>
        <taxon>Trichoderma</taxon>
    </lineage>
</organism>
<dbReference type="GeneID" id="25793036"/>
<evidence type="ECO:0000313" key="6">
    <source>
        <dbReference type="EMBL" id="EHK25880.1"/>
    </source>
</evidence>
<reference evidence="6 7" key="1">
    <citation type="journal article" date="2011" name="Genome Biol.">
        <title>Comparative genome sequence analysis underscores mycoparasitism as the ancestral life style of Trichoderma.</title>
        <authorList>
            <person name="Kubicek C.P."/>
            <person name="Herrera-Estrella A."/>
            <person name="Seidl-Seiboth V."/>
            <person name="Martinez D.A."/>
            <person name="Druzhinina I.S."/>
            <person name="Thon M."/>
            <person name="Zeilinger S."/>
            <person name="Casas-Flores S."/>
            <person name="Horwitz B.A."/>
            <person name="Mukherjee P.K."/>
            <person name="Mukherjee M."/>
            <person name="Kredics L."/>
            <person name="Alcaraz L.D."/>
            <person name="Aerts A."/>
            <person name="Antal Z."/>
            <person name="Atanasova L."/>
            <person name="Cervantes-Badillo M.G."/>
            <person name="Challacombe J."/>
            <person name="Chertkov O."/>
            <person name="McCluskey K."/>
            <person name="Coulpier F."/>
            <person name="Deshpande N."/>
            <person name="von Doehren H."/>
            <person name="Ebbole D.J."/>
            <person name="Esquivel-Naranjo E.U."/>
            <person name="Fekete E."/>
            <person name="Flipphi M."/>
            <person name="Glaser F."/>
            <person name="Gomez-Rodriguez E.Y."/>
            <person name="Gruber S."/>
            <person name="Han C."/>
            <person name="Henrissat B."/>
            <person name="Hermosa R."/>
            <person name="Hernandez-Onate M."/>
            <person name="Karaffa L."/>
            <person name="Kosti I."/>
            <person name="Le Crom S."/>
            <person name="Lindquist E."/>
            <person name="Lucas S."/>
            <person name="Luebeck M."/>
            <person name="Luebeck P.S."/>
            <person name="Margeot A."/>
            <person name="Metz B."/>
            <person name="Misra M."/>
            <person name="Nevalainen H."/>
            <person name="Omann M."/>
            <person name="Packer N."/>
            <person name="Perrone G."/>
            <person name="Uresti-Rivera E.E."/>
            <person name="Salamov A."/>
            <person name="Schmoll M."/>
            <person name="Seiboth B."/>
            <person name="Shapiro H."/>
            <person name="Sukno S."/>
            <person name="Tamayo-Ramos J.A."/>
            <person name="Tisch D."/>
            <person name="Wiest A."/>
            <person name="Wilkinson H.H."/>
            <person name="Zhang M."/>
            <person name="Coutinho P.M."/>
            <person name="Kenerley C.M."/>
            <person name="Monte E."/>
            <person name="Baker S.E."/>
            <person name="Grigoriev I.V."/>
        </authorList>
    </citation>
    <scope>NUCLEOTIDE SEQUENCE [LARGE SCALE GENOMIC DNA]</scope>
    <source>
        <strain evidence="7">Gv29-8 / FGSC 10586</strain>
    </source>
</reference>
<dbReference type="InterPro" id="IPR000537">
    <property type="entry name" value="UbiA_prenyltransferase"/>
</dbReference>
<evidence type="ECO:0000256" key="2">
    <source>
        <dbReference type="ARBA" id="ARBA00022692"/>
    </source>
</evidence>
<feature type="transmembrane region" description="Helical" evidence="5">
    <location>
        <begin position="156"/>
        <end position="174"/>
    </location>
</feature>
<dbReference type="GO" id="GO:0016020">
    <property type="term" value="C:membrane"/>
    <property type="evidence" value="ECO:0007669"/>
    <property type="project" value="UniProtKB-SubCell"/>
</dbReference>
<feature type="transmembrane region" description="Helical" evidence="5">
    <location>
        <begin position="61"/>
        <end position="78"/>
    </location>
</feature>
<evidence type="ECO:0000256" key="1">
    <source>
        <dbReference type="ARBA" id="ARBA00004141"/>
    </source>
</evidence>
<comment type="caution">
    <text evidence="6">The sequence shown here is derived from an EMBL/GenBank/DDBJ whole genome shotgun (WGS) entry which is preliminary data.</text>
</comment>
<dbReference type="OrthoDB" id="434972at2759"/>
<dbReference type="GO" id="GO:0016765">
    <property type="term" value="F:transferase activity, transferring alkyl or aryl (other than methyl) groups"/>
    <property type="evidence" value="ECO:0007669"/>
    <property type="project" value="InterPro"/>
</dbReference>
<feature type="transmembrane region" description="Helical" evidence="5">
    <location>
        <begin position="35"/>
        <end position="55"/>
    </location>
</feature>
<gene>
    <name evidence="6" type="ORF">TRIVIDRAFT_31831</name>
</gene>
<dbReference type="AlphaFoldDB" id="G9MK96"/>
<dbReference type="HOGENOM" id="CLU_063928_1_0_1"/>
<dbReference type="InterPro" id="IPR050475">
    <property type="entry name" value="Prenyltransferase_related"/>
</dbReference>
<dbReference type="OMA" id="YNMFRLI"/>